<proteinExistence type="predicted"/>
<sequence length="494" mass="49559">MHTPAPNNGSPGVSASSAKGRWLIASAVLGSGVAFLDGTVVNVALPTIARDLDTGLAGQQWVVDGYMLTLSALLLTGGVAGDRYGRRAVFVGGLIVFAIASIACGLAPTIEWLVVARLVQGVAAAALVPGSLALVNAGIREEERGQAVGLWAGMSGATSALGPFVGGWLVDAASWRWVFFLSVPLALVAAAITLRHIDESKEPDVAGRPDIPGAVTITLGLAGVIVALIEGPSRGWTPWIIAIGVAGVVLLVVFVRIELRTPASLLELSMFRSAQFTGANATTLLVYAALGGALFLVALQLQQSLGYSALEAGAAMVPSTVVMLFGSSLSGRIAQKTGPRIPMTVGPIIAGIGLALMARIVPGASYLGAVFPAVILFGVGMTITVAPLTAAALAAVDDAHAGAASGVNNAVSRIAGLLAVAVLPAVAGISAGPGQPLGPGFTTAMLISAVFCALGGVVAAFTIRSGTGFRPQVTPAVNAACQDPATRVRSSTSG</sequence>
<evidence type="ECO:0000313" key="10">
    <source>
        <dbReference type="Proteomes" id="UP000037247"/>
    </source>
</evidence>
<organism evidence="9 10">
    <name type="scientific">Gordonia jacobaea</name>
    <dbReference type="NCBI Taxonomy" id="122202"/>
    <lineage>
        <taxon>Bacteria</taxon>
        <taxon>Bacillati</taxon>
        <taxon>Actinomycetota</taxon>
        <taxon>Actinomycetes</taxon>
        <taxon>Mycobacteriales</taxon>
        <taxon>Gordoniaceae</taxon>
        <taxon>Gordonia</taxon>
    </lineage>
</organism>
<dbReference type="InterPro" id="IPR020846">
    <property type="entry name" value="MFS_dom"/>
</dbReference>
<evidence type="ECO:0000256" key="2">
    <source>
        <dbReference type="ARBA" id="ARBA00022448"/>
    </source>
</evidence>
<name>A0ABR5I8T0_9ACTN</name>
<protein>
    <submittedName>
        <fullName evidence="9">Major facilitator transporter</fullName>
    </submittedName>
</protein>
<feature type="transmembrane region" description="Helical" evidence="7">
    <location>
        <begin position="276"/>
        <end position="299"/>
    </location>
</feature>
<feature type="transmembrane region" description="Helical" evidence="7">
    <location>
        <begin position="147"/>
        <end position="169"/>
    </location>
</feature>
<evidence type="ECO:0000256" key="6">
    <source>
        <dbReference type="ARBA" id="ARBA00023136"/>
    </source>
</evidence>
<evidence type="ECO:0000256" key="4">
    <source>
        <dbReference type="ARBA" id="ARBA00022692"/>
    </source>
</evidence>
<evidence type="ECO:0000313" key="9">
    <source>
        <dbReference type="EMBL" id="KNA89991.1"/>
    </source>
</evidence>
<dbReference type="NCBIfam" id="TIGR00711">
    <property type="entry name" value="efflux_EmrB"/>
    <property type="match status" value="1"/>
</dbReference>
<feature type="transmembrane region" description="Helical" evidence="7">
    <location>
        <begin position="444"/>
        <end position="463"/>
    </location>
</feature>
<evidence type="ECO:0000256" key="7">
    <source>
        <dbReference type="SAM" id="Phobius"/>
    </source>
</evidence>
<feature type="transmembrane region" description="Helical" evidence="7">
    <location>
        <begin position="341"/>
        <end position="360"/>
    </location>
</feature>
<keyword evidence="6 7" id="KW-0472">Membrane</keyword>
<reference evidence="9 10" key="1">
    <citation type="submission" date="2015-05" db="EMBL/GenBank/DDBJ databases">
        <title>Draft genome sequence of the bacterium Gordonia jacobaea a new member of the Gordonia genus.</title>
        <authorList>
            <person name="Jimenez-Galisteo G."/>
            <person name="Dominguez A."/>
            <person name="Munoz E."/>
            <person name="Vinas M."/>
        </authorList>
    </citation>
    <scope>NUCLEOTIDE SEQUENCE [LARGE SCALE GENOMIC DNA]</scope>
    <source>
        <strain evidence="10">mv1</strain>
    </source>
</reference>
<keyword evidence="10" id="KW-1185">Reference proteome</keyword>
<comment type="caution">
    <text evidence="9">The sequence shown here is derived from an EMBL/GenBank/DDBJ whole genome shotgun (WGS) entry which is preliminary data.</text>
</comment>
<comment type="subcellular location">
    <subcellularLocation>
        <location evidence="1">Cell membrane</location>
        <topology evidence="1">Multi-pass membrane protein</topology>
    </subcellularLocation>
</comment>
<feature type="transmembrane region" description="Helical" evidence="7">
    <location>
        <begin position="175"/>
        <end position="197"/>
    </location>
</feature>
<accession>A0ABR5I8T0</accession>
<dbReference type="InterPro" id="IPR004638">
    <property type="entry name" value="EmrB-like"/>
</dbReference>
<evidence type="ECO:0000256" key="5">
    <source>
        <dbReference type="ARBA" id="ARBA00022989"/>
    </source>
</evidence>
<keyword evidence="2" id="KW-0813">Transport</keyword>
<dbReference type="Proteomes" id="UP000037247">
    <property type="component" value="Unassembled WGS sequence"/>
</dbReference>
<dbReference type="Gene3D" id="1.20.1720.10">
    <property type="entry name" value="Multidrug resistance protein D"/>
    <property type="match status" value="1"/>
</dbReference>
<dbReference type="Gene3D" id="1.20.1250.20">
    <property type="entry name" value="MFS general substrate transporter like domains"/>
    <property type="match status" value="1"/>
</dbReference>
<dbReference type="PANTHER" id="PTHR42718">
    <property type="entry name" value="MAJOR FACILITATOR SUPERFAMILY MULTIDRUG TRANSPORTER MFSC"/>
    <property type="match status" value="1"/>
</dbReference>
<dbReference type="PANTHER" id="PTHR42718:SF42">
    <property type="entry name" value="EXPORT PROTEIN"/>
    <property type="match status" value="1"/>
</dbReference>
<feature type="transmembrane region" description="Helical" evidence="7">
    <location>
        <begin position="414"/>
        <end position="432"/>
    </location>
</feature>
<dbReference type="SUPFAM" id="SSF103473">
    <property type="entry name" value="MFS general substrate transporter"/>
    <property type="match status" value="1"/>
</dbReference>
<feature type="transmembrane region" description="Helical" evidence="7">
    <location>
        <begin position="366"/>
        <end position="393"/>
    </location>
</feature>
<feature type="transmembrane region" description="Helical" evidence="7">
    <location>
        <begin position="22"/>
        <end position="45"/>
    </location>
</feature>
<gene>
    <name evidence="9" type="ORF">ABW18_18500</name>
</gene>
<feature type="domain" description="Major facilitator superfamily (MFS) profile" evidence="8">
    <location>
        <begin position="23"/>
        <end position="467"/>
    </location>
</feature>
<feature type="transmembrane region" description="Helical" evidence="7">
    <location>
        <begin position="114"/>
        <end position="135"/>
    </location>
</feature>
<keyword evidence="4 7" id="KW-0812">Transmembrane</keyword>
<evidence type="ECO:0000256" key="1">
    <source>
        <dbReference type="ARBA" id="ARBA00004651"/>
    </source>
</evidence>
<feature type="transmembrane region" description="Helical" evidence="7">
    <location>
        <begin position="235"/>
        <end position="255"/>
    </location>
</feature>
<keyword evidence="5 7" id="KW-1133">Transmembrane helix</keyword>
<keyword evidence="3" id="KW-1003">Cell membrane</keyword>
<dbReference type="CDD" id="cd17321">
    <property type="entry name" value="MFS_MMR_MDR_like"/>
    <property type="match status" value="1"/>
</dbReference>
<feature type="transmembrane region" description="Helical" evidence="7">
    <location>
        <begin position="305"/>
        <end position="329"/>
    </location>
</feature>
<feature type="transmembrane region" description="Helical" evidence="7">
    <location>
        <begin position="65"/>
        <end position="81"/>
    </location>
</feature>
<feature type="transmembrane region" description="Helical" evidence="7">
    <location>
        <begin position="88"/>
        <end position="108"/>
    </location>
</feature>
<dbReference type="InterPro" id="IPR011701">
    <property type="entry name" value="MFS"/>
</dbReference>
<dbReference type="RefSeq" id="WP_049700440.1">
    <property type="nucleotide sequence ID" value="NZ_JAQDQF010000007.1"/>
</dbReference>
<evidence type="ECO:0000256" key="3">
    <source>
        <dbReference type="ARBA" id="ARBA00022475"/>
    </source>
</evidence>
<evidence type="ECO:0000259" key="8">
    <source>
        <dbReference type="PROSITE" id="PS50850"/>
    </source>
</evidence>
<dbReference type="Pfam" id="PF07690">
    <property type="entry name" value="MFS_1"/>
    <property type="match status" value="1"/>
</dbReference>
<dbReference type="EMBL" id="LDTZ01000021">
    <property type="protein sequence ID" value="KNA89991.1"/>
    <property type="molecule type" value="Genomic_DNA"/>
</dbReference>
<dbReference type="PROSITE" id="PS50850">
    <property type="entry name" value="MFS"/>
    <property type="match status" value="1"/>
</dbReference>
<dbReference type="InterPro" id="IPR036259">
    <property type="entry name" value="MFS_trans_sf"/>
</dbReference>
<feature type="transmembrane region" description="Helical" evidence="7">
    <location>
        <begin position="209"/>
        <end position="229"/>
    </location>
</feature>